<evidence type="ECO:0000313" key="2">
    <source>
        <dbReference type="Proteomes" id="UP000515146"/>
    </source>
</evidence>
<dbReference type="PANTHER" id="PTHR43861:SF1">
    <property type="entry name" value="TRANS-ACONITATE 2-METHYLTRANSFERASE"/>
    <property type="match status" value="1"/>
</dbReference>
<proteinExistence type="predicted"/>
<dbReference type="Gene3D" id="3.40.50.150">
    <property type="entry name" value="Vaccinia Virus protein VP39"/>
    <property type="match status" value="1"/>
</dbReference>
<dbReference type="AlphaFoldDB" id="A0A6P6XTE6"/>
<dbReference type="InterPro" id="IPR029063">
    <property type="entry name" value="SAM-dependent_MTases_sf"/>
</dbReference>
<feature type="domain" description="Methyltransferase type 12" evidence="1">
    <location>
        <begin position="47"/>
        <end position="147"/>
    </location>
</feature>
<organism evidence="2 3">
    <name type="scientific">Dermatophagoides pteronyssinus</name>
    <name type="common">European house dust mite</name>
    <dbReference type="NCBI Taxonomy" id="6956"/>
    <lineage>
        <taxon>Eukaryota</taxon>
        <taxon>Metazoa</taxon>
        <taxon>Ecdysozoa</taxon>
        <taxon>Arthropoda</taxon>
        <taxon>Chelicerata</taxon>
        <taxon>Arachnida</taxon>
        <taxon>Acari</taxon>
        <taxon>Acariformes</taxon>
        <taxon>Sarcoptiformes</taxon>
        <taxon>Astigmata</taxon>
        <taxon>Psoroptidia</taxon>
        <taxon>Analgoidea</taxon>
        <taxon>Pyroglyphidae</taxon>
        <taxon>Dermatophagoidinae</taxon>
        <taxon>Dermatophagoides</taxon>
    </lineage>
</organism>
<dbReference type="Pfam" id="PF08242">
    <property type="entry name" value="Methyltransf_12"/>
    <property type="match status" value="1"/>
</dbReference>
<sequence>MDYDAEKYDSGAADAQQPARKLIHLIQDYVREKYGKEQTTFDSLIIVDLGCGPGNTAEMLANQFPGAKIVGLDIDPEMIDFARTKHPEHKFFVQNIEQPWSEWPEDFRSTYENKVDIIFANYALHWIDNTNSFADTIRQLLRPTGMFTGNLLYCGWLQSEDNSDDKRDEILLNESLDYPREMEFVSKFFWSLRTNGNFHWINMEYQEPVSRFGRQFYTDSFIEIPLKWYRKFLKRSMNDQEIGRLNETLKRLILKQRICKVIPANKDDPSSVEQIDLRQQLYIFKAIKN</sequence>
<dbReference type="RefSeq" id="XP_027196169.1">
    <property type="nucleotide sequence ID" value="XM_027340368.1"/>
</dbReference>
<evidence type="ECO:0000259" key="1">
    <source>
        <dbReference type="Pfam" id="PF08242"/>
    </source>
</evidence>
<evidence type="ECO:0000313" key="3">
    <source>
        <dbReference type="RefSeq" id="XP_027196168.1"/>
    </source>
</evidence>
<gene>
    <name evidence="3 4" type="primary">LOC113790679</name>
</gene>
<dbReference type="KEGG" id="dpte:113790679"/>
<evidence type="ECO:0000313" key="4">
    <source>
        <dbReference type="RefSeq" id="XP_027196169.1"/>
    </source>
</evidence>
<keyword evidence="2" id="KW-1185">Reference proteome</keyword>
<dbReference type="SUPFAM" id="SSF53335">
    <property type="entry name" value="S-adenosyl-L-methionine-dependent methyltransferases"/>
    <property type="match status" value="1"/>
</dbReference>
<protein>
    <submittedName>
        <fullName evidence="3 4">Uncharacterized protein LOC113790679</fullName>
    </submittedName>
</protein>
<dbReference type="RefSeq" id="XP_027196168.1">
    <property type="nucleotide sequence ID" value="XM_027340367.1"/>
</dbReference>
<dbReference type="PANTHER" id="PTHR43861">
    <property type="entry name" value="TRANS-ACONITATE 2-METHYLTRANSFERASE-RELATED"/>
    <property type="match status" value="1"/>
</dbReference>
<dbReference type="Proteomes" id="UP000515146">
    <property type="component" value="Unplaced"/>
</dbReference>
<accession>A0A6P6XTE6</accession>
<dbReference type="CDD" id="cd02440">
    <property type="entry name" value="AdoMet_MTases"/>
    <property type="match status" value="1"/>
</dbReference>
<dbReference type="OMA" id="FESWPNE"/>
<reference evidence="3 4" key="1">
    <citation type="submission" date="2025-04" db="UniProtKB">
        <authorList>
            <consortium name="RefSeq"/>
        </authorList>
    </citation>
    <scope>IDENTIFICATION</scope>
    <source>
        <strain evidence="3 4">Airmid</strain>
    </source>
</reference>
<name>A0A6P6XTE6_DERPT</name>
<dbReference type="OrthoDB" id="6483280at2759"/>
<dbReference type="InterPro" id="IPR013217">
    <property type="entry name" value="Methyltransf_12"/>
</dbReference>